<feature type="compositionally biased region" description="Polar residues" evidence="1">
    <location>
        <begin position="77"/>
        <end position="86"/>
    </location>
</feature>
<feature type="compositionally biased region" description="Polar residues" evidence="1">
    <location>
        <begin position="183"/>
        <end position="203"/>
    </location>
</feature>
<evidence type="ECO:0000256" key="1">
    <source>
        <dbReference type="SAM" id="MobiDB-lite"/>
    </source>
</evidence>
<dbReference type="Proteomes" id="UP000799537">
    <property type="component" value="Unassembled WGS sequence"/>
</dbReference>
<keyword evidence="4" id="KW-1185">Reference proteome</keyword>
<dbReference type="GeneID" id="54556549"/>
<dbReference type="EMBL" id="ML993579">
    <property type="protein sequence ID" value="KAF2173358.1"/>
    <property type="molecule type" value="Genomic_DNA"/>
</dbReference>
<gene>
    <name evidence="3" type="ORF">M409DRAFT_15643</name>
</gene>
<sequence length="271" mass="26478">MRFTPFVFAGLCAARAIVPRAAESQSKQVQAASTPTPAHSVTSVGQPAPSQTAVLVKGGPVIGNGTVPGGGVHPVAVNTTSTSQPQGAPVGAQNITAPAHGNWTQPHGSPVPPQNQPGQSPTQPQGQPAQPHGSPSRPQSGPSQSANTPAVPAGIPTSPNGAVPQPKGSPSQSPNGPAPPSNIPTSPNGAVPQHPSSQGSPTPANGGCPAPGSPQPSGSAGAPKAGQSCPVDGALVCNGADYFGLCNFGKIDFWSHVAAGTACRDGKIALA</sequence>
<evidence type="ECO:0000313" key="4">
    <source>
        <dbReference type="Proteomes" id="UP000799537"/>
    </source>
</evidence>
<feature type="signal peptide" evidence="2">
    <location>
        <begin position="1"/>
        <end position="16"/>
    </location>
</feature>
<feature type="compositionally biased region" description="Low complexity" evidence="1">
    <location>
        <begin position="206"/>
        <end position="228"/>
    </location>
</feature>
<feature type="chain" id="PRO_5025602963" description="Carbohydrate-binding module family 19 domain-containing protein" evidence="2">
    <location>
        <begin position="17"/>
        <end position="271"/>
    </location>
</feature>
<organism evidence="3 4">
    <name type="scientific">Zasmidium cellare ATCC 36951</name>
    <dbReference type="NCBI Taxonomy" id="1080233"/>
    <lineage>
        <taxon>Eukaryota</taxon>
        <taxon>Fungi</taxon>
        <taxon>Dikarya</taxon>
        <taxon>Ascomycota</taxon>
        <taxon>Pezizomycotina</taxon>
        <taxon>Dothideomycetes</taxon>
        <taxon>Dothideomycetidae</taxon>
        <taxon>Mycosphaerellales</taxon>
        <taxon>Mycosphaerellaceae</taxon>
        <taxon>Zasmidium</taxon>
    </lineage>
</organism>
<keyword evidence="2" id="KW-0732">Signal</keyword>
<proteinExistence type="predicted"/>
<reference evidence="3" key="1">
    <citation type="journal article" date="2020" name="Stud. Mycol.">
        <title>101 Dothideomycetes genomes: a test case for predicting lifestyles and emergence of pathogens.</title>
        <authorList>
            <person name="Haridas S."/>
            <person name="Albert R."/>
            <person name="Binder M."/>
            <person name="Bloem J."/>
            <person name="Labutti K."/>
            <person name="Salamov A."/>
            <person name="Andreopoulos B."/>
            <person name="Baker S."/>
            <person name="Barry K."/>
            <person name="Bills G."/>
            <person name="Bluhm B."/>
            <person name="Cannon C."/>
            <person name="Castanera R."/>
            <person name="Culley D."/>
            <person name="Daum C."/>
            <person name="Ezra D."/>
            <person name="Gonzalez J."/>
            <person name="Henrissat B."/>
            <person name="Kuo A."/>
            <person name="Liang C."/>
            <person name="Lipzen A."/>
            <person name="Lutzoni F."/>
            <person name="Magnuson J."/>
            <person name="Mondo S."/>
            <person name="Nolan M."/>
            <person name="Ohm R."/>
            <person name="Pangilinan J."/>
            <person name="Park H.-J."/>
            <person name="Ramirez L."/>
            <person name="Alfaro M."/>
            <person name="Sun H."/>
            <person name="Tritt A."/>
            <person name="Yoshinaga Y."/>
            <person name="Zwiers L.-H."/>
            <person name="Turgeon B."/>
            <person name="Goodwin S."/>
            <person name="Spatafora J."/>
            <person name="Crous P."/>
            <person name="Grigoriev I."/>
        </authorList>
    </citation>
    <scope>NUCLEOTIDE SEQUENCE</scope>
    <source>
        <strain evidence="3">ATCC 36951</strain>
    </source>
</reference>
<evidence type="ECO:0000313" key="3">
    <source>
        <dbReference type="EMBL" id="KAF2173358.1"/>
    </source>
</evidence>
<name>A0A6A6D4L2_ZASCE</name>
<feature type="compositionally biased region" description="Low complexity" evidence="1">
    <location>
        <begin position="116"/>
        <end position="145"/>
    </location>
</feature>
<dbReference type="OrthoDB" id="3945400at2759"/>
<feature type="region of interest" description="Disordered" evidence="1">
    <location>
        <begin position="70"/>
        <end position="230"/>
    </location>
</feature>
<dbReference type="AlphaFoldDB" id="A0A6A6D4L2"/>
<protein>
    <recommendedName>
        <fullName evidence="5">Carbohydrate-binding module family 19 domain-containing protein</fullName>
    </recommendedName>
</protein>
<evidence type="ECO:0000256" key="2">
    <source>
        <dbReference type="SAM" id="SignalP"/>
    </source>
</evidence>
<feature type="region of interest" description="Disordered" evidence="1">
    <location>
        <begin position="28"/>
        <end position="48"/>
    </location>
</feature>
<accession>A0A6A6D4L2</accession>
<evidence type="ECO:0008006" key="5">
    <source>
        <dbReference type="Google" id="ProtNLM"/>
    </source>
</evidence>
<dbReference type="RefSeq" id="XP_033674247.1">
    <property type="nucleotide sequence ID" value="XM_033803277.1"/>
</dbReference>